<keyword evidence="5" id="KW-1185">Reference proteome</keyword>
<dbReference type="CDD" id="cd00051">
    <property type="entry name" value="EFh"/>
    <property type="match status" value="1"/>
</dbReference>
<protein>
    <submittedName>
        <fullName evidence="6">Probable calcium-binding protein CML30</fullName>
    </submittedName>
</protein>
<dbReference type="GeneID" id="116200600"/>
<dbReference type="SUPFAM" id="SSF47473">
    <property type="entry name" value="EF-hand"/>
    <property type="match status" value="1"/>
</dbReference>
<proteinExistence type="predicted"/>
<keyword evidence="1" id="KW-0479">Metal-binding</keyword>
<evidence type="ECO:0000256" key="1">
    <source>
        <dbReference type="ARBA" id="ARBA00022723"/>
    </source>
</evidence>
<accession>A0A6P8CYW0</accession>
<gene>
    <name evidence="6" type="primary">LOC116200600</name>
</gene>
<dbReference type="AlphaFoldDB" id="A0A6P8CYW0"/>
<feature type="domain" description="EF-hand" evidence="4">
    <location>
        <begin position="143"/>
        <end position="175"/>
    </location>
</feature>
<dbReference type="Pfam" id="PF13499">
    <property type="entry name" value="EF-hand_7"/>
    <property type="match status" value="1"/>
</dbReference>
<evidence type="ECO:0000256" key="2">
    <source>
        <dbReference type="ARBA" id="ARBA00022737"/>
    </source>
</evidence>
<dbReference type="PROSITE" id="PS00018">
    <property type="entry name" value="EF_HAND_1"/>
    <property type="match status" value="1"/>
</dbReference>
<sequence>MLHTETTFSDFLSNFRFVLEWALNALSAQWTYWKLLKNNCQKHSSFPELVISREEVDMVMERLGIASSVPDKADEKQQDVIGFRTDEISTLFEAEPATVEEVKGAFEVFDVDKAGVIGAGDLQRVLCALGLIEEDEEEEEEGQTMDQCKRLIQKFDENGDGVIQFQEFLKILSPS</sequence>
<feature type="domain" description="EF-hand" evidence="4">
    <location>
        <begin position="97"/>
        <end position="132"/>
    </location>
</feature>
<dbReference type="OrthoDB" id="26525at2759"/>
<dbReference type="InterPro" id="IPR039647">
    <property type="entry name" value="EF_hand_pair_protein_CML-like"/>
</dbReference>
<organism evidence="5 6">
    <name type="scientific">Punica granatum</name>
    <name type="common">Pomegranate</name>
    <dbReference type="NCBI Taxonomy" id="22663"/>
    <lineage>
        <taxon>Eukaryota</taxon>
        <taxon>Viridiplantae</taxon>
        <taxon>Streptophyta</taxon>
        <taxon>Embryophyta</taxon>
        <taxon>Tracheophyta</taxon>
        <taxon>Spermatophyta</taxon>
        <taxon>Magnoliopsida</taxon>
        <taxon>eudicotyledons</taxon>
        <taxon>Gunneridae</taxon>
        <taxon>Pentapetalae</taxon>
        <taxon>rosids</taxon>
        <taxon>malvids</taxon>
        <taxon>Myrtales</taxon>
        <taxon>Lythraceae</taxon>
        <taxon>Punica</taxon>
    </lineage>
</organism>
<reference evidence="6" key="2">
    <citation type="submission" date="2025-08" db="UniProtKB">
        <authorList>
            <consortium name="RefSeq"/>
        </authorList>
    </citation>
    <scope>IDENTIFICATION</scope>
    <source>
        <tissue evidence="6">Leaf</tissue>
    </source>
</reference>
<keyword evidence="2" id="KW-0677">Repeat</keyword>
<keyword evidence="3" id="KW-0106">Calcium</keyword>
<evidence type="ECO:0000313" key="5">
    <source>
        <dbReference type="Proteomes" id="UP000515151"/>
    </source>
</evidence>
<evidence type="ECO:0000256" key="3">
    <source>
        <dbReference type="ARBA" id="ARBA00022837"/>
    </source>
</evidence>
<dbReference type="SMART" id="SM00054">
    <property type="entry name" value="EFh"/>
    <property type="match status" value="2"/>
</dbReference>
<evidence type="ECO:0000313" key="6">
    <source>
        <dbReference type="RefSeq" id="XP_031387294.1"/>
    </source>
</evidence>
<dbReference type="InterPro" id="IPR018247">
    <property type="entry name" value="EF_Hand_1_Ca_BS"/>
</dbReference>
<dbReference type="InterPro" id="IPR011992">
    <property type="entry name" value="EF-hand-dom_pair"/>
</dbReference>
<dbReference type="Proteomes" id="UP000515151">
    <property type="component" value="Chromosome 3"/>
</dbReference>
<evidence type="ECO:0000259" key="4">
    <source>
        <dbReference type="PROSITE" id="PS50222"/>
    </source>
</evidence>
<dbReference type="PROSITE" id="PS50222">
    <property type="entry name" value="EF_HAND_2"/>
    <property type="match status" value="2"/>
</dbReference>
<reference evidence="5" key="1">
    <citation type="journal article" date="2020" name="Plant Biotechnol. J.">
        <title>The pomegranate (Punica granatum L.) draft genome dissects genetic divergence between soft- and hard-seeded cultivars.</title>
        <authorList>
            <person name="Luo X."/>
            <person name="Li H."/>
            <person name="Wu Z."/>
            <person name="Yao W."/>
            <person name="Zhao P."/>
            <person name="Cao D."/>
            <person name="Yu H."/>
            <person name="Li K."/>
            <person name="Poudel K."/>
            <person name="Zhao D."/>
            <person name="Zhang F."/>
            <person name="Xia X."/>
            <person name="Chen L."/>
            <person name="Wang Q."/>
            <person name="Jing D."/>
            <person name="Cao S."/>
        </authorList>
    </citation>
    <scope>NUCLEOTIDE SEQUENCE [LARGE SCALE GENOMIC DNA]</scope>
    <source>
        <strain evidence="5">cv. Tunisia</strain>
    </source>
</reference>
<dbReference type="RefSeq" id="XP_031387294.1">
    <property type="nucleotide sequence ID" value="XM_031531434.1"/>
</dbReference>
<name>A0A6P8CYW0_PUNGR</name>
<dbReference type="GO" id="GO:0005509">
    <property type="term" value="F:calcium ion binding"/>
    <property type="evidence" value="ECO:0007669"/>
    <property type="project" value="InterPro"/>
</dbReference>
<dbReference type="Gene3D" id="1.10.238.10">
    <property type="entry name" value="EF-hand"/>
    <property type="match status" value="2"/>
</dbReference>
<dbReference type="InterPro" id="IPR002048">
    <property type="entry name" value="EF_hand_dom"/>
</dbReference>
<dbReference type="PANTHER" id="PTHR10891">
    <property type="entry name" value="EF-HAND CALCIUM-BINDING DOMAIN CONTAINING PROTEIN"/>
    <property type="match status" value="1"/>
</dbReference>